<dbReference type="SUPFAM" id="SSF159245">
    <property type="entry name" value="AttH-like"/>
    <property type="match status" value="1"/>
</dbReference>
<dbReference type="Gene3D" id="2.40.370.10">
    <property type="entry name" value="AttH-like domain"/>
    <property type="match status" value="2"/>
</dbReference>
<dbReference type="EMBL" id="BOPZ01000010">
    <property type="protein sequence ID" value="GIM28823.1"/>
    <property type="molecule type" value="Genomic_DNA"/>
</dbReference>
<dbReference type="Pfam" id="PF07143">
    <property type="entry name" value="CrtC"/>
    <property type="match status" value="1"/>
</dbReference>
<keyword evidence="3" id="KW-1185">Reference proteome</keyword>
<organism evidence="2 3">
    <name type="scientific">Clostridium polyendosporum</name>
    <dbReference type="NCBI Taxonomy" id="69208"/>
    <lineage>
        <taxon>Bacteria</taxon>
        <taxon>Bacillati</taxon>
        <taxon>Bacillota</taxon>
        <taxon>Clostridia</taxon>
        <taxon>Eubacteriales</taxon>
        <taxon>Clostridiaceae</taxon>
        <taxon>Clostridium</taxon>
    </lineage>
</organism>
<dbReference type="PANTHER" id="PTHR38591:SF1">
    <property type="entry name" value="BLL1000 PROTEIN"/>
    <property type="match status" value="1"/>
</dbReference>
<feature type="domain" description="AttH" evidence="1">
    <location>
        <begin position="131"/>
        <end position="221"/>
    </location>
</feature>
<evidence type="ECO:0000259" key="1">
    <source>
        <dbReference type="Pfam" id="PF07143"/>
    </source>
</evidence>
<comment type="caution">
    <text evidence="2">The sequence shown here is derived from an EMBL/GenBank/DDBJ whole genome shotgun (WGS) entry which is preliminary data.</text>
</comment>
<evidence type="ECO:0000313" key="2">
    <source>
        <dbReference type="EMBL" id="GIM28823.1"/>
    </source>
</evidence>
<sequence>MFNEKSNILKKVFLPKDTGSHLCSNLEWWYCFAFLDGNAGSKYAVVISFFNVGYIPFLKGRYLIFSLINLKDNSRKNFSFLNKNLVCNLNSMFIPYYLLHCTLNKKLWRIYQDYIKLNISPDQLMEPTLIEKDPTRLIYRENSLEFIDEKSGQFNVHIKEQGLDINLIFTPTKPAALIGGDGKPDELYYYSFTNNEVHGSIVKNNLEENVSGSGWFDHQWGFSKGLIIKTGWNWFGLQLDDGRELVINEFRSIKTGKTFSPLANLIEKDGSLKFTTNVCIKPRSFWKSPDTGVVYPQNWSILIPEFSMNVKISPNFPEQEMPVVFPLQAIWEGACSVSVREALPNNSIKLTRGKGFMELVGYANFKCKTTE</sequence>
<gene>
    <name evidence="2" type="ORF">CPJCM30710_14890</name>
</gene>
<dbReference type="RefSeq" id="WP_212903544.1">
    <property type="nucleotide sequence ID" value="NZ_BOPZ01000010.1"/>
</dbReference>
<dbReference type="InterPro" id="IPR010791">
    <property type="entry name" value="AttH_dom"/>
</dbReference>
<proteinExistence type="predicted"/>
<reference evidence="2" key="1">
    <citation type="submission" date="2021-03" db="EMBL/GenBank/DDBJ databases">
        <title>Taxonomic study of Clostridium polyendosporum from meadow-gley soil under rice.</title>
        <authorList>
            <person name="Kobayashi H."/>
            <person name="Tanizawa Y."/>
            <person name="Yagura M."/>
        </authorList>
    </citation>
    <scope>NUCLEOTIDE SEQUENCE</scope>
    <source>
        <strain evidence="2">JCM 30710</strain>
    </source>
</reference>
<dbReference type="Proteomes" id="UP000679179">
    <property type="component" value="Unassembled WGS sequence"/>
</dbReference>
<accession>A0A919S1D5</accession>
<dbReference type="PANTHER" id="PTHR38591">
    <property type="entry name" value="HYDROLASE"/>
    <property type="match status" value="1"/>
</dbReference>
<dbReference type="Pfam" id="PF17186">
    <property type="entry name" value="Lipocalin_9"/>
    <property type="match status" value="1"/>
</dbReference>
<dbReference type="InterPro" id="IPR023374">
    <property type="entry name" value="AttH-like_dom_sf"/>
</dbReference>
<evidence type="ECO:0000313" key="3">
    <source>
        <dbReference type="Proteomes" id="UP000679179"/>
    </source>
</evidence>
<dbReference type="AlphaFoldDB" id="A0A919S1D5"/>
<protein>
    <recommendedName>
        <fullName evidence="1">AttH domain-containing protein</fullName>
    </recommendedName>
</protein>
<name>A0A919S1D5_9CLOT</name>